<accession>A0A8S1MUN5</accession>
<dbReference type="EMBL" id="CAJJDN010000046">
    <property type="protein sequence ID" value="CAD8084018.1"/>
    <property type="molecule type" value="Genomic_DNA"/>
</dbReference>
<gene>
    <name evidence="1" type="ORF">PSON_ATCC_30995.1.T0460033</name>
</gene>
<protein>
    <submittedName>
        <fullName evidence="1">Uncharacterized protein</fullName>
    </submittedName>
</protein>
<evidence type="ECO:0000313" key="1">
    <source>
        <dbReference type="EMBL" id="CAD8084018.1"/>
    </source>
</evidence>
<sequence length="61" mass="7426">MKKLQQYCRRHIQQNYGQVYFQDMEGKEQVMKKKMLLEGYQEEYPGLDFLRTYINGMVLNA</sequence>
<evidence type="ECO:0000313" key="2">
    <source>
        <dbReference type="Proteomes" id="UP000692954"/>
    </source>
</evidence>
<name>A0A8S1MUN5_9CILI</name>
<organism evidence="1 2">
    <name type="scientific">Paramecium sonneborni</name>
    <dbReference type="NCBI Taxonomy" id="65129"/>
    <lineage>
        <taxon>Eukaryota</taxon>
        <taxon>Sar</taxon>
        <taxon>Alveolata</taxon>
        <taxon>Ciliophora</taxon>
        <taxon>Intramacronucleata</taxon>
        <taxon>Oligohymenophorea</taxon>
        <taxon>Peniculida</taxon>
        <taxon>Parameciidae</taxon>
        <taxon>Paramecium</taxon>
    </lineage>
</organism>
<dbReference type="AlphaFoldDB" id="A0A8S1MUN5"/>
<keyword evidence="2" id="KW-1185">Reference proteome</keyword>
<proteinExistence type="predicted"/>
<reference evidence="1" key="1">
    <citation type="submission" date="2021-01" db="EMBL/GenBank/DDBJ databases">
        <authorList>
            <consortium name="Genoscope - CEA"/>
            <person name="William W."/>
        </authorList>
    </citation>
    <scope>NUCLEOTIDE SEQUENCE</scope>
</reference>
<dbReference type="Proteomes" id="UP000692954">
    <property type="component" value="Unassembled WGS sequence"/>
</dbReference>
<comment type="caution">
    <text evidence="1">The sequence shown here is derived from an EMBL/GenBank/DDBJ whole genome shotgun (WGS) entry which is preliminary data.</text>
</comment>